<organism evidence="4 5">
    <name type="scientific">Aspergillus sclerotioniger CBS 115572</name>
    <dbReference type="NCBI Taxonomy" id="1450535"/>
    <lineage>
        <taxon>Eukaryota</taxon>
        <taxon>Fungi</taxon>
        <taxon>Dikarya</taxon>
        <taxon>Ascomycota</taxon>
        <taxon>Pezizomycotina</taxon>
        <taxon>Eurotiomycetes</taxon>
        <taxon>Eurotiomycetidae</taxon>
        <taxon>Eurotiales</taxon>
        <taxon>Aspergillaceae</taxon>
        <taxon>Aspergillus</taxon>
        <taxon>Aspergillus subgen. Circumdati</taxon>
    </lineage>
</organism>
<reference evidence="4 5" key="1">
    <citation type="submission" date="2016-12" db="EMBL/GenBank/DDBJ databases">
        <title>The genomes of Aspergillus section Nigri reveals drivers in fungal speciation.</title>
        <authorList>
            <consortium name="DOE Joint Genome Institute"/>
            <person name="Vesth T.C."/>
            <person name="Nybo J."/>
            <person name="Theobald S."/>
            <person name="Brandl J."/>
            <person name="Frisvad J.C."/>
            <person name="Nielsen K.F."/>
            <person name="Lyhne E.K."/>
            <person name="Kogle M.E."/>
            <person name="Kuo A."/>
            <person name="Riley R."/>
            <person name="Clum A."/>
            <person name="Nolan M."/>
            <person name="Lipzen A."/>
            <person name="Salamov A."/>
            <person name="Henrissat B."/>
            <person name="Wiebenga A."/>
            <person name="De Vries R.P."/>
            <person name="Grigoriev I.V."/>
            <person name="Mortensen U.H."/>
            <person name="Andersen M.R."/>
            <person name="Baker S.E."/>
        </authorList>
    </citation>
    <scope>NUCLEOTIDE SEQUENCE [LARGE SCALE GENOMIC DNA]</scope>
    <source>
        <strain evidence="4 5">CBS 115572</strain>
    </source>
</reference>
<dbReference type="PANTHER" id="PTHR24189">
    <property type="entry name" value="MYOTROPHIN"/>
    <property type="match status" value="1"/>
</dbReference>
<keyword evidence="5" id="KW-1185">Reference proteome</keyword>
<feature type="repeat" description="ANK" evidence="3">
    <location>
        <begin position="83"/>
        <end position="115"/>
    </location>
</feature>
<dbReference type="AlphaFoldDB" id="A0A317WV12"/>
<dbReference type="Pfam" id="PF00023">
    <property type="entry name" value="Ank"/>
    <property type="match status" value="1"/>
</dbReference>
<dbReference type="InterPro" id="IPR050745">
    <property type="entry name" value="Multifunctional_regulatory"/>
</dbReference>
<dbReference type="RefSeq" id="XP_025468642.1">
    <property type="nucleotide sequence ID" value="XM_025607399.1"/>
</dbReference>
<feature type="non-terminal residue" evidence="4">
    <location>
        <position position="1"/>
    </location>
</feature>
<dbReference type="Gene3D" id="1.25.40.20">
    <property type="entry name" value="Ankyrin repeat-containing domain"/>
    <property type="match status" value="2"/>
</dbReference>
<feature type="repeat" description="ANK" evidence="3">
    <location>
        <begin position="117"/>
        <end position="143"/>
    </location>
</feature>
<protein>
    <submittedName>
        <fullName evidence="4">Ankyrin</fullName>
    </submittedName>
</protein>
<keyword evidence="1" id="KW-0677">Repeat</keyword>
<dbReference type="Proteomes" id="UP000246702">
    <property type="component" value="Unassembled WGS sequence"/>
</dbReference>
<dbReference type="InterPro" id="IPR036770">
    <property type="entry name" value="Ankyrin_rpt-contain_sf"/>
</dbReference>
<dbReference type="PROSITE" id="PS50088">
    <property type="entry name" value="ANK_REPEAT"/>
    <property type="match status" value="3"/>
</dbReference>
<dbReference type="EMBL" id="MSFK01000010">
    <property type="protein sequence ID" value="PWY90264.1"/>
    <property type="molecule type" value="Genomic_DNA"/>
</dbReference>
<comment type="caution">
    <text evidence="4">The sequence shown here is derived from an EMBL/GenBank/DDBJ whole genome shotgun (WGS) entry which is preliminary data.</text>
</comment>
<dbReference type="OrthoDB" id="341259at2759"/>
<dbReference type="PROSITE" id="PS50297">
    <property type="entry name" value="ANK_REP_REGION"/>
    <property type="match status" value="3"/>
</dbReference>
<dbReference type="InterPro" id="IPR002110">
    <property type="entry name" value="Ankyrin_rpt"/>
</dbReference>
<feature type="non-terminal residue" evidence="4">
    <location>
        <position position="143"/>
    </location>
</feature>
<dbReference type="Pfam" id="PF12796">
    <property type="entry name" value="Ank_2"/>
    <property type="match status" value="1"/>
</dbReference>
<gene>
    <name evidence="4" type="ORF">BO94DRAFT_420364</name>
</gene>
<evidence type="ECO:0000256" key="3">
    <source>
        <dbReference type="PROSITE-ProRule" id="PRU00023"/>
    </source>
</evidence>
<name>A0A317WV12_9EURO</name>
<dbReference type="SMART" id="SM00248">
    <property type="entry name" value="ANK"/>
    <property type="match status" value="4"/>
</dbReference>
<evidence type="ECO:0000256" key="2">
    <source>
        <dbReference type="ARBA" id="ARBA00023043"/>
    </source>
</evidence>
<sequence>LEANCDPDIKDTEYGWTALSWAAGHSHEGVVRLLLTKGVDLVGSDYKGRTPLSWTYILRKGHANVVQFLLDNGAELILTKSMLNRHPLMWAVMEGNADVVKVLLSQDVNLKLQDPMTGETPLLWAAGSDHETMAMLLLGGGAD</sequence>
<dbReference type="PANTHER" id="PTHR24189:SF50">
    <property type="entry name" value="ANKYRIN REPEAT AND SOCS BOX PROTEIN 2"/>
    <property type="match status" value="1"/>
</dbReference>
<keyword evidence="2 3" id="KW-0040">ANK repeat</keyword>
<evidence type="ECO:0000313" key="5">
    <source>
        <dbReference type="Proteomes" id="UP000246702"/>
    </source>
</evidence>
<evidence type="ECO:0000256" key="1">
    <source>
        <dbReference type="ARBA" id="ARBA00022737"/>
    </source>
</evidence>
<dbReference type="GeneID" id="37109542"/>
<evidence type="ECO:0000313" key="4">
    <source>
        <dbReference type="EMBL" id="PWY90264.1"/>
    </source>
</evidence>
<dbReference type="SUPFAM" id="SSF48403">
    <property type="entry name" value="Ankyrin repeat"/>
    <property type="match status" value="1"/>
</dbReference>
<dbReference type="STRING" id="1450535.A0A317WV12"/>
<accession>A0A317WV12</accession>
<feature type="repeat" description="ANK" evidence="3">
    <location>
        <begin position="14"/>
        <end position="46"/>
    </location>
</feature>
<proteinExistence type="predicted"/>